<name>A0A7Z1MF78_9VIBR</name>
<gene>
    <name evidence="2" type="ORF">BCS90_05810</name>
</gene>
<organism evidence="2">
    <name type="scientific">Vibrio cyclitrophicus</name>
    <dbReference type="NCBI Taxonomy" id="47951"/>
    <lineage>
        <taxon>Bacteria</taxon>
        <taxon>Pseudomonadati</taxon>
        <taxon>Pseudomonadota</taxon>
        <taxon>Gammaproteobacteria</taxon>
        <taxon>Vibrionales</taxon>
        <taxon>Vibrionaceae</taxon>
        <taxon>Vibrio</taxon>
    </lineage>
</organism>
<keyword evidence="1" id="KW-0812">Transmembrane</keyword>
<feature type="transmembrane region" description="Helical" evidence="1">
    <location>
        <begin position="6"/>
        <end position="27"/>
    </location>
</feature>
<reference evidence="2" key="2">
    <citation type="journal article" date="2018" name="Nature">
        <title>A major lineage of non-tailed dsDNA viruses as unrecognized killers of marine bacteria.</title>
        <authorList>
            <person name="Kauffman K.M."/>
            <person name="Hussain F.A."/>
            <person name="Yang J."/>
            <person name="Arevalo P."/>
            <person name="Brown J.M."/>
            <person name="Chang W.K."/>
            <person name="VanInsberghe D."/>
            <person name="Elsherbini J."/>
            <person name="Sharma R.S."/>
            <person name="Cutler M.B."/>
            <person name="Kelly L."/>
            <person name="Polz M.F."/>
        </authorList>
    </citation>
    <scope>NUCLEOTIDE SEQUENCE</scope>
    <source>
        <strain evidence="2">10N.222.46.E12</strain>
    </source>
</reference>
<accession>A0A7Z1MF78</accession>
<evidence type="ECO:0000313" key="2">
    <source>
        <dbReference type="EMBL" id="PMP24346.1"/>
    </source>
</evidence>
<evidence type="ECO:0000256" key="1">
    <source>
        <dbReference type="SAM" id="Phobius"/>
    </source>
</evidence>
<comment type="caution">
    <text evidence="2">The sequence shown here is derived from an EMBL/GenBank/DDBJ whole genome shotgun (WGS) entry which is preliminary data.</text>
</comment>
<reference evidence="2" key="1">
    <citation type="submission" date="2016-07" db="EMBL/GenBank/DDBJ databases">
        <authorList>
            <person name="Kauffman K."/>
            <person name="Arevalo P."/>
            <person name="Polz M.F."/>
        </authorList>
    </citation>
    <scope>NUCLEOTIDE SEQUENCE</scope>
    <source>
        <strain evidence="2">10N.222.46.E12</strain>
    </source>
</reference>
<dbReference type="AlphaFoldDB" id="A0A7Z1MF78"/>
<sequence>MRAIRIIYFVIAILVALSAAFAIWIYYIKEGKDLLNFTISIVGFCIAVLALFIAVRTYTSIDSVNNITKMDGNILDNENYVISVPELVNRFQHSNEKELGEELFKSIEIKLKKESDTAVLFADTLQYMIDLIVLFPAVFNASDIDKLEYRKRMDSILVEVERRRGILHSISKGNAIQITETIKLFKAVVSYQSFVADRNFNIHADLLHVRGPILRNPVTKTIYHNYLGLYFNKKAMYVLSSSLGLKDVDILSIGGVDLLLDKVSSISPSHKEDAILYFRSACEQFERAHLACGDDIMWPGFIDYNKARTLFLLSLLTQEENQWLKIMETAIESRSKLNKMIEDVLTVHQDAKSYVNDTHLRNFFLYQEELARMVKLNILLGTKSPNSQENLSINYKGTLLSNTSVEDIQQLLKPILSFSVVEKYQRELVDCLAVRCSNQFC</sequence>
<feature type="transmembrane region" description="Helical" evidence="1">
    <location>
        <begin position="34"/>
        <end position="55"/>
    </location>
</feature>
<keyword evidence="1" id="KW-0472">Membrane</keyword>
<dbReference type="EMBL" id="MDBS01000067">
    <property type="protein sequence ID" value="PMP24346.1"/>
    <property type="molecule type" value="Genomic_DNA"/>
</dbReference>
<dbReference type="RefSeq" id="WP_016797758.1">
    <property type="nucleotide sequence ID" value="NZ_CP170002.1"/>
</dbReference>
<keyword evidence="1" id="KW-1133">Transmembrane helix</keyword>
<protein>
    <submittedName>
        <fullName evidence="2">Uncharacterized protein</fullName>
    </submittedName>
</protein>
<proteinExistence type="predicted"/>